<keyword evidence="3" id="KW-1185">Reference proteome</keyword>
<keyword evidence="1" id="KW-0732">Signal</keyword>
<evidence type="ECO:0000256" key="1">
    <source>
        <dbReference type="SAM" id="SignalP"/>
    </source>
</evidence>
<feature type="signal peptide" evidence="1">
    <location>
        <begin position="1"/>
        <end position="28"/>
    </location>
</feature>
<proteinExistence type="predicted"/>
<evidence type="ECO:0000313" key="2">
    <source>
        <dbReference type="EMBL" id="EWC46781.1"/>
    </source>
</evidence>
<protein>
    <submittedName>
        <fullName evidence="2">Uncharacterized protein</fullName>
    </submittedName>
</protein>
<organism evidence="2 3">
    <name type="scientific">Drechslerella stenobrocha 248</name>
    <dbReference type="NCBI Taxonomy" id="1043628"/>
    <lineage>
        <taxon>Eukaryota</taxon>
        <taxon>Fungi</taxon>
        <taxon>Dikarya</taxon>
        <taxon>Ascomycota</taxon>
        <taxon>Pezizomycotina</taxon>
        <taxon>Orbiliomycetes</taxon>
        <taxon>Orbiliales</taxon>
        <taxon>Orbiliaceae</taxon>
        <taxon>Drechslerella</taxon>
    </lineage>
</organism>
<evidence type="ECO:0000313" key="3">
    <source>
        <dbReference type="Proteomes" id="UP000024837"/>
    </source>
</evidence>
<accession>W7HRU4</accession>
<dbReference type="HOGENOM" id="CLU_1137983_0_0_1"/>
<dbReference type="EMBL" id="KI966415">
    <property type="protein sequence ID" value="EWC46781.1"/>
    <property type="molecule type" value="Genomic_DNA"/>
</dbReference>
<dbReference type="Proteomes" id="UP000024837">
    <property type="component" value="Unassembled WGS sequence"/>
</dbReference>
<dbReference type="OrthoDB" id="5367845at2759"/>
<gene>
    <name evidence="2" type="ORF">DRE_04026</name>
</gene>
<dbReference type="AlphaFoldDB" id="W7HRU4"/>
<name>W7HRU4_9PEZI</name>
<feature type="chain" id="PRO_5004895539" evidence="1">
    <location>
        <begin position="29"/>
        <end position="244"/>
    </location>
</feature>
<sequence length="244" mass="27155">MLSLLSTSRGVFFVLANTLLNLSLSVHSFPLAAIYNEYTRAPPPAPRVNHLEIRTAGPTQAGIITHPPARQVILKAGNLEPEFLPQSGRWTRGGHSQNTYTALDDFLASNNNLTSYYYTLSILGLGLHEHPDGLWNFYLHVDLAVESRKEALGHTKLPQLTASFQQPHPYEAGSFIIGDLMDIYELTETDILETIMTDEPALGVMRFLSSRVTKMPGFSHKHVGVEEFELLYPRTTNSRAAGHK</sequence>
<reference evidence="2 3" key="1">
    <citation type="submission" date="2013-05" db="EMBL/GenBank/DDBJ databases">
        <title>Drechslerella stenobrocha genome reveals carnivorous origination and mechanical trapping mechanism of predatory fungi.</title>
        <authorList>
            <person name="Liu X."/>
            <person name="Zhang W."/>
            <person name="Liu K."/>
        </authorList>
    </citation>
    <scope>NUCLEOTIDE SEQUENCE [LARGE SCALE GENOMIC DNA]</scope>
    <source>
        <strain evidence="2 3">248</strain>
    </source>
</reference>